<feature type="domain" description="Urease accessory protein UreH-like transmembrane" evidence="2">
    <location>
        <begin position="8"/>
        <end position="212"/>
    </location>
</feature>
<feature type="transmembrane region" description="Helical" evidence="1">
    <location>
        <begin position="6"/>
        <end position="33"/>
    </location>
</feature>
<feature type="transmembrane region" description="Helical" evidence="1">
    <location>
        <begin position="133"/>
        <end position="154"/>
    </location>
</feature>
<keyword evidence="1" id="KW-0472">Membrane</keyword>
<evidence type="ECO:0000256" key="1">
    <source>
        <dbReference type="SAM" id="Phobius"/>
    </source>
</evidence>
<evidence type="ECO:0000313" key="4">
    <source>
        <dbReference type="Proteomes" id="UP000565262"/>
    </source>
</evidence>
<dbReference type="Pfam" id="PF13386">
    <property type="entry name" value="DsbD_2"/>
    <property type="match status" value="1"/>
</dbReference>
<feature type="transmembrane region" description="Helical" evidence="1">
    <location>
        <begin position="77"/>
        <end position="97"/>
    </location>
</feature>
<dbReference type="PANTHER" id="PTHR42208:SF1">
    <property type="entry name" value="HEAVY METAL TRANSPORTER"/>
    <property type="match status" value="1"/>
</dbReference>
<dbReference type="InterPro" id="IPR039447">
    <property type="entry name" value="UreH-like_TM_dom"/>
</dbReference>
<keyword evidence="4" id="KW-1185">Reference proteome</keyword>
<dbReference type="AlphaFoldDB" id="A0A839IJ72"/>
<dbReference type="EMBL" id="JACJFM010000002">
    <property type="protein sequence ID" value="MBB1485393.1"/>
    <property type="molecule type" value="Genomic_DNA"/>
</dbReference>
<comment type="caution">
    <text evidence="3">The sequence shown here is derived from an EMBL/GenBank/DDBJ whole genome shotgun (WGS) entry which is preliminary data.</text>
</comment>
<evidence type="ECO:0000259" key="2">
    <source>
        <dbReference type="Pfam" id="PF13386"/>
    </source>
</evidence>
<dbReference type="PANTHER" id="PTHR42208">
    <property type="entry name" value="HEAVY METAL TRANSPORTER-RELATED"/>
    <property type="match status" value="1"/>
</dbReference>
<feature type="transmembrane region" description="Helical" evidence="1">
    <location>
        <begin position="201"/>
        <end position="220"/>
    </location>
</feature>
<sequence length="230" mass="24584">MGSVNLMAAFMFGLMGSAHCIGMCGGIMSTLSLARGSGYSAAVSLLAYNSGRIMTYSIAGAIVAGFGTLLTDRLMTAGIILRVFASIMLIAMALYLANWWKGLVYVENIGRALWKYLQPFASRLMPVRTSGQALLLGLIWGWLPCGLIYSVLIWTLSAASPAQGSLIMLAFGLGTLPSMLLTGALAAQFRQLSQSPLLRNLAAVTIIIFAIWQLLPLIGLDPFQTGHSHH</sequence>
<feature type="transmembrane region" description="Helical" evidence="1">
    <location>
        <begin position="166"/>
        <end position="189"/>
    </location>
</feature>
<name>A0A839IJ72_9GAMM</name>
<protein>
    <submittedName>
        <fullName evidence="3">Sulfite exporter TauE/SafE family protein</fullName>
    </submittedName>
</protein>
<evidence type="ECO:0000313" key="3">
    <source>
        <dbReference type="EMBL" id="MBB1485393.1"/>
    </source>
</evidence>
<organism evidence="3 4">
    <name type="scientific">Oceanospirillum sediminis</name>
    <dbReference type="NCBI Taxonomy" id="2760088"/>
    <lineage>
        <taxon>Bacteria</taxon>
        <taxon>Pseudomonadati</taxon>
        <taxon>Pseudomonadota</taxon>
        <taxon>Gammaproteobacteria</taxon>
        <taxon>Oceanospirillales</taxon>
        <taxon>Oceanospirillaceae</taxon>
        <taxon>Oceanospirillum</taxon>
    </lineage>
</organism>
<keyword evidence="1" id="KW-1133">Transmembrane helix</keyword>
<keyword evidence="1" id="KW-0812">Transmembrane</keyword>
<reference evidence="3 4" key="1">
    <citation type="submission" date="2020-08" db="EMBL/GenBank/DDBJ databases">
        <title>Oceanospirillum sp. nov. isolated from marine sediment.</title>
        <authorList>
            <person name="Ji X."/>
        </authorList>
    </citation>
    <scope>NUCLEOTIDE SEQUENCE [LARGE SCALE GENOMIC DNA]</scope>
    <source>
        <strain evidence="3 4">D5</strain>
    </source>
</reference>
<gene>
    <name evidence="3" type="ORF">H4O21_02065</name>
</gene>
<feature type="transmembrane region" description="Helical" evidence="1">
    <location>
        <begin position="53"/>
        <end position="71"/>
    </location>
</feature>
<accession>A0A839IJ72</accession>
<proteinExistence type="predicted"/>
<dbReference type="Proteomes" id="UP000565262">
    <property type="component" value="Unassembled WGS sequence"/>
</dbReference>